<gene>
    <name evidence="2" type="ORF">EHV15_01335</name>
</gene>
<proteinExistence type="predicted"/>
<feature type="transmembrane region" description="Helical" evidence="1">
    <location>
        <begin position="51"/>
        <end position="71"/>
    </location>
</feature>
<keyword evidence="1" id="KW-1133">Transmembrane helix</keyword>
<dbReference type="RefSeq" id="WP_128629694.1">
    <property type="nucleotide sequence ID" value="NZ_RRCN01000001.1"/>
</dbReference>
<name>A0A3P3TUG7_9BACL</name>
<reference evidence="2 3" key="1">
    <citation type="submission" date="2018-11" db="EMBL/GenBank/DDBJ databases">
        <title>Genome sequencing of Paenibacillus sp. KCOM 3021 (= ChDC PVNT-B20).</title>
        <authorList>
            <person name="Kook J.-K."/>
            <person name="Park S.-N."/>
            <person name="Lim Y.K."/>
        </authorList>
    </citation>
    <scope>NUCLEOTIDE SEQUENCE [LARGE SCALE GENOMIC DNA]</scope>
    <source>
        <strain evidence="2 3">KCOM 3021</strain>
    </source>
</reference>
<keyword evidence="1" id="KW-0812">Transmembrane</keyword>
<evidence type="ECO:0000313" key="3">
    <source>
        <dbReference type="Proteomes" id="UP000267017"/>
    </source>
</evidence>
<sequence length="76" mass="8434">MKVLDAGQSFEAKFFQVLYWFAMIAMSLILAAITVALFLTGFKMIKSSRKGLGIGCIVFSLVAAGMIVMMINRQFF</sequence>
<comment type="caution">
    <text evidence="2">The sequence shown here is derived from an EMBL/GenBank/DDBJ whole genome shotgun (WGS) entry which is preliminary data.</text>
</comment>
<dbReference type="Proteomes" id="UP000267017">
    <property type="component" value="Unassembled WGS sequence"/>
</dbReference>
<feature type="transmembrane region" description="Helical" evidence="1">
    <location>
        <begin position="17"/>
        <end position="39"/>
    </location>
</feature>
<organism evidence="2 3">
    <name type="scientific">Paenibacillus oralis</name>
    <dbReference type="NCBI Taxonomy" id="2490856"/>
    <lineage>
        <taxon>Bacteria</taxon>
        <taxon>Bacillati</taxon>
        <taxon>Bacillota</taxon>
        <taxon>Bacilli</taxon>
        <taxon>Bacillales</taxon>
        <taxon>Paenibacillaceae</taxon>
        <taxon>Paenibacillus</taxon>
    </lineage>
</organism>
<keyword evidence="1" id="KW-0472">Membrane</keyword>
<dbReference type="EMBL" id="RRCN01000001">
    <property type="protein sequence ID" value="RRJ61767.1"/>
    <property type="molecule type" value="Genomic_DNA"/>
</dbReference>
<evidence type="ECO:0000256" key="1">
    <source>
        <dbReference type="SAM" id="Phobius"/>
    </source>
</evidence>
<protein>
    <submittedName>
        <fullName evidence="2">Uncharacterized protein</fullName>
    </submittedName>
</protein>
<keyword evidence="3" id="KW-1185">Reference proteome</keyword>
<accession>A0A3P3TUG7</accession>
<dbReference type="OrthoDB" id="2679444at2"/>
<evidence type="ECO:0000313" key="2">
    <source>
        <dbReference type="EMBL" id="RRJ61767.1"/>
    </source>
</evidence>
<dbReference type="AlphaFoldDB" id="A0A3P3TUG7"/>